<organism evidence="5 6">
    <name type="scientific">Streptomyces endocoffeicus</name>
    <dbReference type="NCBI Taxonomy" id="2898945"/>
    <lineage>
        <taxon>Bacteria</taxon>
        <taxon>Bacillati</taxon>
        <taxon>Actinomycetota</taxon>
        <taxon>Actinomycetes</taxon>
        <taxon>Kitasatosporales</taxon>
        <taxon>Streptomycetaceae</taxon>
        <taxon>Streptomyces</taxon>
    </lineage>
</organism>
<dbReference type="SMART" id="SM00827">
    <property type="entry name" value="PKS_AT"/>
    <property type="match status" value="1"/>
</dbReference>
<proteinExistence type="predicted"/>
<gene>
    <name evidence="5" type="ORF">JK364_54345</name>
</gene>
<dbReference type="Gene3D" id="3.30.70.3290">
    <property type="match status" value="1"/>
</dbReference>
<comment type="caution">
    <text evidence="5">The sequence shown here is derived from an EMBL/GenBank/DDBJ whole genome shotgun (WGS) entry which is preliminary data.</text>
</comment>
<dbReference type="Gene3D" id="3.40.366.10">
    <property type="entry name" value="Malonyl-Coenzyme A Acyl Carrier Protein, domain 2"/>
    <property type="match status" value="1"/>
</dbReference>
<dbReference type="GO" id="GO:0016746">
    <property type="term" value="F:acyltransferase activity"/>
    <property type="evidence" value="ECO:0007669"/>
    <property type="project" value="UniProtKB-KW"/>
</dbReference>
<dbReference type="PANTHER" id="PTHR43775">
    <property type="entry name" value="FATTY ACID SYNTHASE"/>
    <property type="match status" value="1"/>
</dbReference>
<reference evidence="5 6" key="1">
    <citation type="submission" date="2021-01" db="EMBL/GenBank/DDBJ databases">
        <title>WGS of actinomycetes isolated from Thailand.</title>
        <authorList>
            <person name="Thawai C."/>
        </authorList>
    </citation>
    <scope>NUCLEOTIDE SEQUENCE [LARGE SCALE GENOMIC DNA]</scope>
    <source>
        <strain evidence="5 6">CA3R110</strain>
    </source>
</reference>
<dbReference type="InterPro" id="IPR001227">
    <property type="entry name" value="Ac_transferase_dom_sf"/>
</dbReference>
<sequence length="360" mass="36871">VVTGSVVSDSGVVFVFPGQGSQWVGMAVELLDVSPVFAGWMGRCGEALGGFVDWDLLEVVRGVSGAPSLGAVDVVQPVLWAVMVSLAGLWRSCGVVPSAVVGHSQGEIAAAVVAGGLSLVDGARVVVLRSRVIGEELAGGGGMLSVGLSAEGVGEFLVGAGGSVELAAVNGPGSVVVSGAVGALEGLAGRLESVGVRTRRIPVDYASHSGFVEGVRERVLGELSGVCPVSGEVAFYSTVTGGLLDTAGLDAGYWFSNLRETVEFERVTRGLLADGHGVFVECSPHPGLLVGIGETVEAAGVGAVTVASLRRGEGGLERFVCSLAEAYVAGVPVDWSVFYAERPGERIDLPTYAFQHQRYW</sequence>
<feature type="non-terminal residue" evidence="5">
    <location>
        <position position="360"/>
    </location>
</feature>
<feature type="domain" description="Malonyl-CoA:ACP transacylase (MAT)" evidence="4">
    <location>
        <begin position="15"/>
        <end position="313"/>
    </location>
</feature>
<dbReference type="InterPro" id="IPR014043">
    <property type="entry name" value="Acyl_transferase_dom"/>
</dbReference>
<evidence type="ECO:0000256" key="1">
    <source>
        <dbReference type="ARBA" id="ARBA00022679"/>
    </source>
</evidence>
<dbReference type="PANTHER" id="PTHR43775:SF51">
    <property type="entry name" value="INACTIVE PHENOLPHTHIOCEROL SYNTHESIS POLYKETIDE SYNTHASE TYPE I PKS1-RELATED"/>
    <property type="match status" value="1"/>
</dbReference>
<dbReference type="EMBL" id="JAERRG010000160">
    <property type="protein sequence ID" value="MBL1121143.1"/>
    <property type="molecule type" value="Genomic_DNA"/>
</dbReference>
<keyword evidence="2" id="KW-0511">Multifunctional enzyme</keyword>
<dbReference type="Proteomes" id="UP000621510">
    <property type="component" value="Unassembled WGS sequence"/>
</dbReference>
<protein>
    <submittedName>
        <fullName evidence="5">Acyltransferase domain-containing protein</fullName>
    </submittedName>
</protein>
<keyword evidence="1" id="KW-0808">Transferase</keyword>
<feature type="non-terminal residue" evidence="5">
    <location>
        <position position="1"/>
    </location>
</feature>
<dbReference type="InterPro" id="IPR016036">
    <property type="entry name" value="Malonyl_transacylase_ACP-bd"/>
</dbReference>
<name>A0ABS1Q904_9ACTN</name>
<dbReference type="Pfam" id="PF00698">
    <property type="entry name" value="Acyl_transf_1"/>
    <property type="match status" value="1"/>
</dbReference>
<keyword evidence="3 5" id="KW-0012">Acyltransferase</keyword>
<evidence type="ECO:0000259" key="4">
    <source>
        <dbReference type="SMART" id="SM00827"/>
    </source>
</evidence>
<evidence type="ECO:0000313" key="6">
    <source>
        <dbReference type="Proteomes" id="UP000621510"/>
    </source>
</evidence>
<evidence type="ECO:0000256" key="2">
    <source>
        <dbReference type="ARBA" id="ARBA00023268"/>
    </source>
</evidence>
<dbReference type="RefSeq" id="WP_201858867.1">
    <property type="nucleotide sequence ID" value="NZ_JAERRG010000160.1"/>
</dbReference>
<keyword evidence="6" id="KW-1185">Reference proteome</keyword>
<dbReference type="InterPro" id="IPR016035">
    <property type="entry name" value="Acyl_Trfase/lysoPLipase"/>
</dbReference>
<accession>A0ABS1Q904</accession>
<evidence type="ECO:0000313" key="5">
    <source>
        <dbReference type="EMBL" id="MBL1121143.1"/>
    </source>
</evidence>
<evidence type="ECO:0000256" key="3">
    <source>
        <dbReference type="ARBA" id="ARBA00023315"/>
    </source>
</evidence>
<dbReference type="SUPFAM" id="SSF55048">
    <property type="entry name" value="Probable ACP-binding domain of malonyl-CoA ACP transacylase"/>
    <property type="match status" value="1"/>
</dbReference>
<dbReference type="InterPro" id="IPR050091">
    <property type="entry name" value="PKS_NRPS_Biosynth_Enz"/>
</dbReference>
<dbReference type="SUPFAM" id="SSF52151">
    <property type="entry name" value="FabD/lysophospholipase-like"/>
    <property type="match status" value="1"/>
</dbReference>